<dbReference type="InterPro" id="IPR001173">
    <property type="entry name" value="Glyco_trans_2-like"/>
</dbReference>
<evidence type="ECO:0000259" key="1">
    <source>
        <dbReference type="Pfam" id="PF00535"/>
    </source>
</evidence>
<accession>A0A2T4JQ93</accession>
<reference evidence="2 3" key="1">
    <citation type="submission" date="2018-03" db="EMBL/GenBank/DDBJ databases">
        <title>Cereibacter changlensis.</title>
        <authorList>
            <person name="Meyer T.E."/>
            <person name="Miller S."/>
            <person name="Lodha T."/>
            <person name="Gandham S."/>
            <person name="Chintalapati S."/>
            <person name="Chintalapati V.R."/>
        </authorList>
    </citation>
    <scope>NUCLEOTIDE SEQUENCE [LARGE SCALE GENOMIC DNA]</scope>
    <source>
        <strain evidence="2 3">JA139</strain>
    </source>
</reference>
<organism evidence="2 3">
    <name type="scientific">Cereibacter changlensis JA139</name>
    <dbReference type="NCBI Taxonomy" id="1188249"/>
    <lineage>
        <taxon>Bacteria</taxon>
        <taxon>Pseudomonadati</taxon>
        <taxon>Pseudomonadota</taxon>
        <taxon>Alphaproteobacteria</taxon>
        <taxon>Rhodobacterales</taxon>
        <taxon>Paracoccaceae</taxon>
        <taxon>Cereibacter</taxon>
    </lineage>
</organism>
<evidence type="ECO:0000313" key="3">
    <source>
        <dbReference type="Proteomes" id="UP000241010"/>
    </source>
</evidence>
<protein>
    <submittedName>
        <fullName evidence="2">Succinoglycan biosynthesis protein exom</fullName>
    </submittedName>
</protein>
<dbReference type="AlphaFoldDB" id="A0A2T4JQ93"/>
<evidence type="ECO:0000313" key="2">
    <source>
        <dbReference type="EMBL" id="PTE20078.1"/>
    </source>
</evidence>
<dbReference type="Pfam" id="PF00535">
    <property type="entry name" value="Glycos_transf_2"/>
    <property type="match status" value="1"/>
</dbReference>
<name>A0A2T4JQ93_9RHOB</name>
<dbReference type="Gene3D" id="3.90.550.10">
    <property type="entry name" value="Spore Coat Polysaccharide Biosynthesis Protein SpsA, Chain A"/>
    <property type="match status" value="1"/>
</dbReference>
<dbReference type="RefSeq" id="WP_107665479.1">
    <property type="nucleotide sequence ID" value="NZ_PZKG01000139.1"/>
</dbReference>
<proteinExistence type="predicted"/>
<keyword evidence="3" id="KW-1185">Reference proteome</keyword>
<dbReference type="InterPro" id="IPR029044">
    <property type="entry name" value="Nucleotide-diphossugar_trans"/>
</dbReference>
<gene>
    <name evidence="2" type="ORF">C5F48_19485</name>
</gene>
<comment type="caution">
    <text evidence="2">The sequence shown here is derived from an EMBL/GenBank/DDBJ whole genome shotgun (WGS) entry which is preliminary data.</text>
</comment>
<sequence length="325" mass="34832">MTRIAIGVCTFRRPGLAETLASLSALDWPEGLRGEIIVADNDETPSAEALVARYAETAPLPVQYIHAPARNISVARNAVLEAAAERDMALLAFLDDDETVAPNWIAALWAARLQTGAEAVLGPVRAHHAPDAPGWMREGAIHDTRPVFLPGGGIKSGYTCNVLLDLAAPAVAGLRFDPARGRSGGEDTAFFEAMLRQGGRLGYAAEAWASETVPADRARLSWLLKRRFRMGQTHASLIAEGTGYARRLKLAGIALAKAVFCGFSALSRPFNPLLRNTSLLRGALHTGTMAALLGARSISIYGQTDHFTPAPAAKSRRRSFPRSPF</sequence>
<dbReference type="EMBL" id="PZKG01000139">
    <property type="protein sequence ID" value="PTE20078.1"/>
    <property type="molecule type" value="Genomic_DNA"/>
</dbReference>
<dbReference type="OrthoDB" id="6116224at2"/>
<feature type="domain" description="Glycosyltransferase 2-like" evidence="1">
    <location>
        <begin position="7"/>
        <end position="139"/>
    </location>
</feature>
<dbReference type="CDD" id="cd00761">
    <property type="entry name" value="Glyco_tranf_GTA_type"/>
    <property type="match status" value="1"/>
</dbReference>
<dbReference type="SUPFAM" id="SSF53448">
    <property type="entry name" value="Nucleotide-diphospho-sugar transferases"/>
    <property type="match status" value="1"/>
</dbReference>
<dbReference type="Proteomes" id="UP000241010">
    <property type="component" value="Unassembled WGS sequence"/>
</dbReference>